<dbReference type="Pfam" id="PF13393">
    <property type="entry name" value="tRNA-synt_His"/>
    <property type="match status" value="1"/>
</dbReference>
<keyword evidence="6 8" id="KW-0963">Cytoplasm</keyword>
<dbReference type="InterPro" id="IPR004517">
    <property type="entry name" value="HisZ"/>
</dbReference>
<evidence type="ECO:0000256" key="2">
    <source>
        <dbReference type="ARBA" id="ARBA00004667"/>
    </source>
</evidence>
<evidence type="ECO:0000256" key="7">
    <source>
        <dbReference type="ARBA" id="ARBA00025246"/>
    </source>
</evidence>
<dbReference type="SUPFAM" id="SSF55681">
    <property type="entry name" value="Class II aaRS and biotin synthetases"/>
    <property type="match status" value="1"/>
</dbReference>
<evidence type="ECO:0000256" key="1">
    <source>
        <dbReference type="ARBA" id="ARBA00004496"/>
    </source>
</evidence>
<keyword evidence="11" id="KW-1185">Reference proteome</keyword>
<protein>
    <recommendedName>
        <fullName evidence="5 8">ATP phosphoribosyltransferase regulatory subunit</fullName>
    </recommendedName>
</protein>
<feature type="domain" description="Aminoacyl-transfer RNA synthetases class-II family profile" evidence="9">
    <location>
        <begin position="32"/>
        <end position="356"/>
    </location>
</feature>
<dbReference type="EMBL" id="PVWP01000002">
    <property type="protein sequence ID" value="PSB38761.1"/>
    <property type="molecule type" value="Genomic_DNA"/>
</dbReference>
<comment type="function">
    <text evidence="7 8">Required for the first step of histidine biosynthesis. May allow the feedback regulation of ATP phosphoribosyltransferase activity by histidine.</text>
</comment>
<evidence type="ECO:0000256" key="6">
    <source>
        <dbReference type="ARBA" id="ARBA00022490"/>
    </source>
</evidence>
<reference evidence="10 11" key="1">
    <citation type="submission" date="2018-03" db="EMBL/GenBank/DDBJ databases">
        <title>The ancient ancestry and fast evolution of plastids.</title>
        <authorList>
            <person name="Moore K.R."/>
            <person name="Magnabosco C."/>
            <person name="Momper L."/>
            <person name="Gold D.A."/>
            <person name="Bosak T."/>
            <person name="Fournier G.P."/>
        </authorList>
    </citation>
    <scope>NUCLEOTIDE SEQUENCE [LARGE SCALE GENOMIC DNA]</scope>
    <source>
        <strain evidence="10 11">CCALA 015</strain>
    </source>
</reference>
<keyword evidence="8" id="KW-0368">Histidine biosynthesis</keyword>
<accession>A0ABX5FAB3</accession>
<evidence type="ECO:0000256" key="5">
    <source>
        <dbReference type="ARBA" id="ARBA00020397"/>
    </source>
</evidence>
<keyword evidence="10" id="KW-0328">Glycosyltransferase</keyword>
<dbReference type="PIRSF" id="PIRSF001549">
    <property type="entry name" value="His-tRNA_synth"/>
    <property type="match status" value="1"/>
</dbReference>
<comment type="subunit">
    <text evidence="4 8">Heteromultimer composed of HisG and HisZ subunits.</text>
</comment>
<dbReference type="HAMAP" id="MF_00125">
    <property type="entry name" value="HisZ"/>
    <property type="match status" value="1"/>
</dbReference>
<dbReference type="PANTHER" id="PTHR43707">
    <property type="entry name" value="HISTIDYL-TRNA SYNTHETASE"/>
    <property type="match status" value="1"/>
</dbReference>
<comment type="pathway">
    <text evidence="2 8">Amino-acid biosynthesis; L-histidine biosynthesis; L-histidine from 5-phospho-alpha-D-ribose 1-diphosphate: step 1/9.</text>
</comment>
<dbReference type="PANTHER" id="PTHR43707:SF1">
    <property type="entry name" value="HISTIDINE--TRNA LIGASE, MITOCHONDRIAL-RELATED"/>
    <property type="match status" value="1"/>
</dbReference>
<dbReference type="InterPro" id="IPR045864">
    <property type="entry name" value="aa-tRNA-synth_II/BPL/LPL"/>
</dbReference>
<gene>
    <name evidence="8" type="primary">hisZ</name>
    <name evidence="10" type="ORF">C7B81_04205</name>
</gene>
<name>A0ABX5FAB3_9CHRO</name>
<dbReference type="GO" id="GO:0016757">
    <property type="term" value="F:glycosyltransferase activity"/>
    <property type="evidence" value="ECO:0007669"/>
    <property type="project" value="UniProtKB-KW"/>
</dbReference>
<dbReference type="InterPro" id="IPR041715">
    <property type="entry name" value="HisRS-like_core"/>
</dbReference>
<organism evidence="10 11">
    <name type="scientific">Aphanothece cf. minutissima CCALA 015</name>
    <dbReference type="NCBI Taxonomy" id="2107695"/>
    <lineage>
        <taxon>Bacteria</taxon>
        <taxon>Bacillati</taxon>
        <taxon>Cyanobacteriota</taxon>
        <taxon>Cyanophyceae</taxon>
        <taxon>Oscillatoriophycideae</taxon>
        <taxon>Chroococcales</taxon>
        <taxon>Aphanothecaceae</taxon>
        <taxon>Aphanothece</taxon>
    </lineage>
</organism>
<comment type="similarity">
    <text evidence="3 8">Belongs to the class-II aminoacyl-tRNA synthetase family. HisZ subfamily.</text>
</comment>
<evidence type="ECO:0000256" key="3">
    <source>
        <dbReference type="ARBA" id="ARBA00005539"/>
    </source>
</evidence>
<dbReference type="NCBIfam" id="NF008939">
    <property type="entry name" value="PRK12292.2-1"/>
    <property type="match status" value="1"/>
</dbReference>
<keyword evidence="10" id="KW-0808">Transferase</keyword>
<comment type="caution">
    <text evidence="10">The sequence shown here is derived from an EMBL/GenBank/DDBJ whole genome shotgun (WGS) entry which is preliminary data.</text>
</comment>
<proteinExistence type="inferred from homology"/>
<dbReference type="RefSeq" id="WP_106220035.1">
    <property type="nucleotide sequence ID" value="NZ_PVWP01000002.1"/>
</dbReference>
<dbReference type="InterPro" id="IPR004516">
    <property type="entry name" value="HisRS/HisZ"/>
</dbReference>
<evidence type="ECO:0000259" key="9">
    <source>
        <dbReference type="PROSITE" id="PS50862"/>
    </source>
</evidence>
<evidence type="ECO:0000313" key="11">
    <source>
        <dbReference type="Proteomes" id="UP000238218"/>
    </source>
</evidence>
<evidence type="ECO:0000313" key="10">
    <source>
        <dbReference type="EMBL" id="PSB38761.1"/>
    </source>
</evidence>
<dbReference type="InterPro" id="IPR006195">
    <property type="entry name" value="aa-tRNA-synth_II"/>
</dbReference>
<dbReference type="PROSITE" id="PS50862">
    <property type="entry name" value="AA_TRNA_LIGASE_II"/>
    <property type="match status" value="1"/>
</dbReference>
<sequence>MALQPAAGARDLNPGQVDSNRRLCDLLATVYRLWGYQEVAPPTIERLDTLEAGGAIAERELVRLAADEPLGLRPELTAPIARAASTRMLGRPRPLRLWASGTTFRSFIGDGGGQRISEQLQSGVELLGEPSAAADTELLHLLLAAVATLGLASEHRPTLLVGHHGLLSALLSQVPAEQRSAARHALTDFDPLALAALSLPESQRQRLMALIGLRGEPVRVLYQLEQWLGPVPLLESLAATLASVQEPAGALGVRVQLDPTFQPHFDLYDGLVFKLVCQGSDAPVAIASGGRYDGLVGRFCSDAAQAAGTGFGFDVEAIRDLLDSATTPEAAAEAPGPWLVASATAAGLGAALRRMAELHGGGEAAELCTQPCVDQAAADQLAAERGCRGALWLAA</sequence>
<dbReference type="Proteomes" id="UP000238218">
    <property type="component" value="Unassembled WGS sequence"/>
</dbReference>
<comment type="subcellular location">
    <subcellularLocation>
        <location evidence="1 8">Cytoplasm</location>
    </subcellularLocation>
</comment>
<keyword evidence="8" id="KW-0028">Amino-acid biosynthesis</keyword>
<comment type="miscellaneous">
    <text evidence="8">This function is generally fulfilled by the C-terminal part of HisG, which is missing in some bacteria such as this one.</text>
</comment>
<dbReference type="Gene3D" id="3.30.930.10">
    <property type="entry name" value="Bira Bifunctional Protein, Domain 2"/>
    <property type="match status" value="1"/>
</dbReference>
<evidence type="ECO:0000256" key="8">
    <source>
        <dbReference type="HAMAP-Rule" id="MF_00125"/>
    </source>
</evidence>
<evidence type="ECO:0000256" key="4">
    <source>
        <dbReference type="ARBA" id="ARBA00011496"/>
    </source>
</evidence>